<organism evidence="2 3">
    <name type="scientific">Aristolochia fimbriata</name>
    <name type="common">White veined hardy Dutchman's pipe vine</name>
    <dbReference type="NCBI Taxonomy" id="158543"/>
    <lineage>
        <taxon>Eukaryota</taxon>
        <taxon>Viridiplantae</taxon>
        <taxon>Streptophyta</taxon>
        <taxon>Embryophyta</taxon>
        <taxon>Tracheophyta</taxon>
        <taxon>Spermatophyta</taxon>
        <taxon>Magnoliopsida</taxon>
        <taxon>Magnoliidae</taxon>
        <taxon>Piperales</taxon>
        <taxon>Aristolochiaceae</taxon>
        <taxon>Aristolochia</taxon>
    </lineage>
</organism>
<keyword evidence="3" id="KW-1185">Reference proteome</keyword>
<name>A0AAV7DY73_ARIFI</name>
<dbReference type="Proteomes" id="UP000825729">
    <property type="component" value="Unassembled WGS sequence"/>
</dbReference>
<gene>
    <name evidence="2" type="ORF">H6P81_020642</name>
</gene>
<reference evidence="2 3" key="1">
    <citation type="submission" date="2021-07" db="EMBL/GenBank/DDBJ databases">
        <title>The Aristolochia fimbriata genome: insights into angiosperm evolution, floral development and chemical biosynthesis.</title>
        <authorList>
            <person name="Jiao Y."/>
        </authorList>
    </citation>
    <scope>NUCLEOTIDE SEQUENCE [LARGE SCALE GENOMIC DNA]</scope>
    <source>
        <strain evidence="2">IBCAS-2021</strain>
        <tissue evidence="2">Leaf</tissue>
    </source>
</reference>
<dbReference type="AlphaFoldDB" id="A0AAV7DY73"/>
<evidence type="ECO:0000313" key="2">
    <source>
        <dbReference type="EMBL" id="KAG9440477.1"/>
    </source>
</evidence>
<dbReference type="EMBL" id="JAINDJ010000008">
    <property type="protein sequence ID" value="KAG9440477.1"/>
    <property type="molecule type" value="Genomic_DNA"/>
</dbReference>
<evidence type="ECO:0000256" key="1">
    <source>
        <dbReference type="SAM" id="MobiDB-lite"/>
    </source>
</evidence>
<protein>
    <submittedName>
        <fullName evidence="2">Uncharacterized protein</fullName>
    </submittedName>
</protein>
<comment type="caution">
    <text evidence="2">The sequence shown here is derived from an EMBL/GenBank/DDBJ whole genome shotgun (WGS) entry which is preliminary data.</text>
</comment>
<accession>A0AAV7DY73</accession>
<feature type="region of interest" description="Disordered" evidence="1">
    <location>
        <begin position="284"/>
        <end position="320"/>
    </location>
</feature>
<sequence length="448" mass="49962">MTETERDRIQNSMVIFLEARRECFFCLVWEAALILLFARKTCHEASSGIWISFSSQALNQLRSTIPSDEMSSEQWKQFLNPTDLVPKSFLYHRQEPTASDRINGSCGLVHDSWHHEVAPCQKRGERERKGLWVGIIWIGTWAPEKSRVEKRGGWRRQLKSIFNLEQIAFCVAPTKPDISLADSLQAVKLPVGLWTPYTWNFLNNSTHKASLACFLIQMRLCTATGKIYEHLLGKGGGRRVADVSKRGSPLSDIVGISRSWMSLLSRDSPVSLVHFSTTRADAGCGDKGSLPESECETERKTAPDLIPPLGVGGKRRKKKKEKRMIGSLKVSCDAQNSCMHAHLGLSLACRGGGPGGPLWHLMGAGEAPGPTDNDWSHPTLHHGLPLFCLSFSALDFIEGARRSESEVLGKAYHDPHVPNEKWAPEGRKKRDGGLITYWEPLDSRVSEL</sequence>
<evidence type="ECO:0000313" key="3">
    <source>
        <dbReference type="Proteomes" id="UP000825729"/>
    </source>
</evidence>
<proteinExistence type="predicted"/>